<dbReference type="Gene3D" id="1.20.1280.50">
    <property type="match status" value="1"/>
</dbReference>
<dbReference type="InterPro" id="IPR017451">
    <property type="entry name" value="F-box-assoc_interact_dom"/>
</dbReference>
<dbReference type="PANTHER" id="PTHR31111">
    <property type="entry name" value="BNAA05G37150D PROTEIN-RELATED"/>
    <property type="match status" value="1"/>
</dbReference>
<accession>A0A9J5ZM63</accession>
<dbReference type="OrthoDB" id="1243645at2759"/>
<organism evidence="3 4">
    <name type="scientific">Solanum commersonii</name>
    <name type="common">Commerson's wild potato</name>
    <name type="synonym">Commerson's nightshade</name>
    <dbReference type="NCBI Taxonomy" id="4109"/>
    <lineage>
        <taxon>Eukaryota</taxon>
        <taxon>Viridiplantae</taxon>
        <taxon>Streptophyta</taxon>
        <taxon>Embryophyta</taxon>
        <taxon>Tracheophyta</taxon>
        <taxon>Spermatophyta</taxon>
        <taxon>Magnoliopsida</taxon>
        <taxon>eudicotyledons</taxon>
        <taxon>Gunneridae</taxon>
        <taxon>Pentapetalae</taxon>
        <taxon>asterids</taxon>
        <taxon>lamiids</taxon>
        <taxon>Solanales</taxon>
        <taxon>Solanaceae</taxon>
        <taxon>Solanoideae</taxon>
        <taxon>Solaneae</taxon>
        <taxon>Solanum</taxon>
    </lineage>
</organism>
<dbReference type="Pfam" id="PF00646">
    <property type="entry name" value="F-box"/>
    <property type="match status" value="1"/>
</dbReference>
<keyword evidence="4" id="KW-1185">Reference proteome</keyword>
<name>A0A9J5ZM63_SOLCO</name>
<dbReference type="AlphaFoldDB" id="A0A9J5ZM63"/>
<evidence type="ECO:0000259" key="1">
    <source>
        <dbReference type="Pfam" id="PF00646"/>
    </source>
</evidence>
<sequence>MESNTKQQSIPQDITIQIFSWLPVTSLMRFKCVSKFYDSIVLEPNFVDLHLSNYSKINRGDTKLIAILDDVSCSIKEHDEDGNATKFYQIENFNKFYDHIIGCWDYYLRFEYDNGLFSIWNAKYIAICNPATREVRYLPYLKCFDVFPHGEEFVCSIGFEPEQNQYKVVLTIDTNDGLSRAWVLTLGIDKLWREMIHYAEHDYYIAPYRSGICISGVIYRFCCSSEYCIVAFDVKSEIFTRITTLIELFGNNIRESEFDYMLIEVNGKLGILNFSKFWCTENIHLLIFEGGEWEHQIFQFPLGWKPNNIYLSSYKICKYGGEEIVFAINVTSSDVLLCFVYDVKNKSWRRFEVQEFPNRTRSIFTYSENVDEYKRTVNSSRCVSNFHNSIGINHGNTKLIACLYDVCYSIEEKFCQIENFNKLYDHVNCDWDDERVRFDYDNGFEPEENKYKVVLTIDVHEGLSRA</sequence>
<comment type="caution">
    <text evidence="3">The sequence shown here is derived from an EMBL/GenBank/DDBJ whole genome shotgun (WGS) entry which is preliminary data.</text>
</comment>
<dbReference type="InterPro" id="IPR036047">
    <property type="entry name" value="F-box-like_dom_sf"/>
</dbReference>
<dbReference type="EMBL" id="JACXVP010000004">
    <property type="protein sequence ID" value="KAG5613214.1"/>
    <property type="molecule type" value="Genomic_DNA"/>
</dbReference>
<evidence type="ECO:0000259" key="2">
    <source>
        <dbReference type="Pfam" id="PF08268"/>
    </source>
</evidence>
<dbReference type="PANTHER" id="PTHR31111:SF20">
    <property type="entry name" value="F-BOX ASSOCIATED DOMAIN-CONTAINING PROTEIN"/>
    <property type="match status" value="1"/>
</dbReference>
<dbReference type="Pfam" id="PF08268">
    <property type="entry name" value="FBA_3"/>
    <property type="match status" value="1"/>
</dbReference>
<dbReference type="InterPro" id="IPR013187">
    <property type="entry name" value="F-box-assoc_dom_typ3"/>
</dbReference>
<dbReference type="Proteomes" id="UP000824120">
    <property type="component" value="Chromosome 4"/>
</dbReference>
<feature type="domain" description="F-box associated beta-propeller type 3" evidence="2">
    <location>
        <begin position="106"/>
        <end position="362"/>
    </location>
</feature>
<protein>
    <recommendedName>
        <fullName evidence="5">F-box domain-containing protein</fullName>
    </recommendedName>
</protein>
<proteinExistence type="predicted"/>
<dbReference type="SUPFAM" id="SSF81383">
    <property type="entry name" value="F-box domain"/>
    <property type="match status" value="1"/>
</dbReference>
<reference evidence="3 4" key="1">
    <citation type="submission" date="2020-09" db="EMBL/GenBank/DDBJ databases">
        <title>De no assembly of potato wild relative species, Solanum commersonii.</title>
        <authorList>
            <person name="Cho K."/>
        </authorList>
    </citation>
    <scope>NUCLEOTIDE SEQUENCE [LARGE SCALE GENOMIC DNA]</scope>
    <source>
        <strain evidence="3">LZ3.2</strain>
        <tissue evidence="3">Leaf</tissue>
    </source>
</reference>
<dbReference type="NCBIfam" id="TIGR01640">
    <property type="entry name" value="F_box_assoc_1"/>
    <property type="match status" value="1"/>
</dbReference>
<evidence type="ECO:0000313" key="4">
    <source>
        <dbReference type="Proteomes" id="UP000824120"/>
    </source>
</evidence>
<evidence type="ECO:0008006" key="5">
    <source>
        <dbReference type="Google" id="ProtNLM"/>
    </source>
</evidence>
<evidence type="ECO:0000313" key="3">
    <source>
        <dbReference type="EMBL" id="KAG5613214.1"/>
    </source>
</evidence>
<dbReference type="InterPro" id="IPR001810">
    <property type="entry name" value="F-box_dom"/>
</dbReference>
<feature type="domain" description="F-box" evidence="1">
    <location>
        <begin position="9"/>
        <end position="37"/>
    </location>
</feature>
<gene>
    <name evidence="3" type="ORF">H5410_024495</name>
</gene>